<name>N9WJ70_CLOIN</name>
<sequence>MITYTLKELGYPEEPPRKLLPWIHMELQWKNLDKIITFSYDNTIHIYEVSELRQKYCFEIPYGSRSQWIDRCWQLNEFVGTKGIVKLFVSNIPYHLRSYIYFDYDGDREDIIEFCKKYEIDVSYDKGSKEFLEDMRNRMWNEISFSSRMNRQMFEVFFVSSFQYAEISELHEKGYHWETESKRKKVFISYAWKDKEIIDNMIDKLQTSGIRVFMDRQSIDYGDHILESILSGLSECELALFF</sequence>
<dbReference type="InterPro" id="IPR000157">
    <property type="entry name" value="TIR_dom"/>
</dbReference>
<dbReference type="PATRIC" id="fig|999413.4.peg.4948"/>
<dbReference type="InterPro" id="IPR035897">
    <property type="entry name" value="Toll_tir_struct_dom_sf"/>
</dbReference>
<dbReference type="HOGENOM" id="CLU_1169237_0_0_9"/>
<evidence type="ECO:0000259" key="1">
    <source>
        <dbReference type="PROSITE" id="PS50104"/>
    </source>
</evidence>
<protein>
    <recommendedName>
        <fullName evidence="1">TIR domain-containing protein</fullName>
    </recommendedName>
</protein>
<evidence type="ECO:0000313" key="3">
    <source>
        <dbReference type="Proteomes" id="UP000013051"/>
    </source>
</evidence>
<keyword evidence="3" id="KW-1185">Reference proteome</keyword>
<dbReference type="AlphaFoldDB" id="N9WJ70"/>
<feature type="domain" description="TIR" evidence="1">
    <location>
        <begin position="182"/>
        <end position="242"/>
    </location>
</feature>
<reference evidence="2 3" key="1">
    <citation type="submission" date="2013-01" db="EMBL/GenBank/DDBJ databases">
        <title>The Genome Sequence of Clostridium innocuum 2959.</title>
        <authorList>
            <consortium name="The Broad Institute Genome Sequencing Platform"/>
            <person name="Earl A."/>
            <person name="Ward D."/>
            <person name="Feldgarden M."/>
            <person name="Gevers D."/>
            <person name="Courvalin P."/>
            <person name="Lambert T."/>
            <person name="Walker B."/>
            <person name="Young S.K."/>
            <person name="Zeng Q."/>
            <person name="Gargeya S."/>
            <person name="Fitzgerald M."/>
            <person name="Haas B."/>
            <person name="Abouelleil A."/>
            <person name="Alvarado L."/>
            <person name="Arachchi H.M."/>
            <person name="Berlin A.M."/>
            <person name="Chapman S.B."/>
            <person name="Dewar J."/>
            <person name="Goldberg J."/>
            <person name="Griggs A."/>
            <person name="Gujja S."/>
            <person name="Hansen M."/>
            <person name="Howarth C."/>
            <person name="Imamovic A."/>
            <person name="Larimer J."/>
            <person name="McCowan C."/>
            <person name="Murphy C."/>
            <person name="Neiman D."/>
            <person name="Pearson M."/>
            <person name="Priest M."/>
            <person name="Roberts A."/>
            <person name="Saif S."/>
            <person name="Shea T."/>
            <person name="Sisk P."/>
            <person name="Sykes S."/>
            <person name="Wortman J."/>
            <person name="Nusbaum C."/>
            <person name="Birren B."/>
        </authorList>
    </citation>
    <scope>NUCLEOTIDE SEQUENCE [LARGE SCALE GENOMIC DNA]</scope>
    <source>
        <strain evidence="2 3">2959</strain>
    </source>
</reference>
<organism evidence="2 3">
    <name type="scientific">[Clostridium] innocuum 2959</name>
    <dbReference type="NCBI Taxonomy" id="999413"/>
    <lineage>
        <taxon>Bacteria</taxon>
        <taxon>Bacillati</taxon>
        <taxon>Bacillota</taxon>
        <taxon>Clostridia</taxon>
        <taxon>Eubacteriales</taxon>
        <taxon>Clostridiaceae</taxon>
        <taxon>Clostridium</taxon>
    </lineage>
</organism>
<dbReference type="SUPFAM" id="SSF52200">
    <property type="entry name" value="Toll/Interleukin receptor TIR domain"/>
    <property type="match status" value="1"/>
</dbReference>
<dbReference type="Proteomes" id="UP000013051">
    <property type="component" value="Unassembled WGS sequence"/>
</dbReference>
<dbReference type="EMBL" id="AGYV01000015">
    <property type="protein sequence ID" value="ENY83516.1"/>
    <property type="molecule type" value="Genomic_DNA"/>
</dbReference>
<proteinExistence type="predicted"/>
<dbReference type="GO" id="GO:0007165">
    <property type="term" value="P:signal transduction"/>
    <property type="evidence" value="ECO:0007669"/>
    <property type="project" value="InterPro"/>
</dbReference>
<dbReference type="PROSITE" id="PS50104">
    <property type="entry name" value="TIR"/>
    <property type="match status" value="1"/>
</dbReference>
<dbReference type="Pfam" id="PF13676">
    <property type="entry name" value="TIR_2"/>
    <property type="match status" value="1"/>
</dbReference>
<comment type="caution">
    <text evidence="2">The sequence shown here is derived from an EMBL/GenBank/DDBJ whole genome shotgun (WGS) entry which is preliminary data.</text>
</comment>
<dbReference type="RefSeq" id="WP_002611538.1">
    <property type="nucleotide sequence ID" value="NZ_KB850947.1"/>
</dbReference>
<evidence type="ECO:0000313" key="2">
    <source>
        <dbReference type="EMBL" id="ENY83516.1"/>
    </source>
</evidence>
<dbReference type="Gene3D" id="3.40.50.10140">
    <property type="entry name" value="Toll/interleukin-1 receptor homology (TIR) domain"/>
    <property type="match status" value="1"/>
</dbReference>
<accession>N9WJ70</accession>
<dbReference type="eggNOG" id="ENOG5030YQQ">
    <property type="taxonomic scope" value="Bacteria"/>
</dbReference>
<gene>
    <name evidence="2" type="ORF">HMPREF1094_04638</name>
</gene>